<feature type="region of interest" description="Disordered" evidence="1">
    <location>
        <begin position="1"/>
        <end position="186"/>
    </location>
</feature>
<feature type="compositionally biased region" description="Polar residues" evidence="1">
    <location>
        <begin position="14"/>
        <end position="27"/>
    </location>
</feature>
<evidence type="ECO:0000313" key="3">
    <source>
        <dbReference type="Proteomes" id="UP001178507"/>
    </source>
</evidence>
<name>A0AA36MYF5_9DINO</name>
<feature type="compositionally biased region" description="Basic residues" evidence="1">
    <location>
        <begin position="132"/>
        <end position="144"/>
    </location>
</feature>
<comment type="caution">
    <text evidence="2">The sequence shown here is derived from an EMBL/GenBank/DDBJ whole genome shotgun (WGS) entry which is preliminary data.</text>
</comment>
<proteinExistence type="predicted"/>
<reference evidence="2" key="1">
    <citation type="submission" date="2023-08" db="EMBL/GenBank/DDBJ databases">
        <authorList>
            <person name="Chen Y."/>
            <person name="Shah S."/>
            <person name="Dougan E. K."/>
            <person name="Thang M."/>
            <person name="Chan C."/>
        </authorList>
    </citation>
    <scope>NUCLEOTIDE SEQUENCE</scope>
</reference>
<feature type="compositionally biased region" description="Basic and acidic residues" evidence="1">
    <location>
        <begin position="112"/>
        <end position="131"/>
    </location>
</feature>
<keyword evidence="3" id="KW-1185">Reference proteome</keyword>
<protein>
    <submittedName>
        <fullName evidence="2">Uncharacterized protein</fullName>
    </submittedName>
</protein>
<sequence>MSTRGPIKAVHGLSTFSEGSWSPQESEGSFAGRGFVGLSPSRAGSDWSSSPQSGAAPVRRPGSAHGVRSEVHEAPYRMSPSSDSLLEESDRKRDKKEKKSKKDKKEKKEKKQKKEMARDLEETDSDKEHKTRKEKKEKKGKKEKKTKEPVRQLSDSGASLEEVAKPFAPAPLEASPPEPESQRHAPLDRCNTEEDEMMGARAEVATSFRPAKDSEAEGSTLDSSGVSRILRFLLSFDPPGLTVVWDKQGERRTTAMRVDAEEICEPEGLKQLAARLVRKWEFLQQSHTSQVESLLRRLAERQLPVYRTVCEVQTSAAPRTAAEGPRLPSGALFLVVERSRGTDGWWLRLATGGRWLPELQEAKTVAVGCEPSKAQAAEWLQKSRSFDVLVARNARLVCAQLETRSAPVAPREKPAAQQVRC</sequence>
<evidence type="ECO:0000313" key="2">
    <source>
        <dbReference type="EMBL" id="CAJ1383253.1"/>
    </source>
</evidence>
<organism evidence="2 3">
    <name type="scientific">Effrenium voratum</name>
    <dbReference type="NCBI Taxonomy" id="2562239"/>
    <lineage>
        <taxon>Eukaryota</taxon>
        <taxon>Sar</taxon>
        <taxon>Alveolata</taxon>
        <taxon>Dinophyceae</taxon>
        <taxon>Suessiales</taxon>
        <taxon>Symbiodiniaceae</taxon>
        <taxon>Effrenium</taxon>
    </lineage>
</organism>
<dbReference type="EMBL" id="CAUJNA010001001">
    <property type="protein sequence ID" value="CAJ1383253.1"/>
    <property type="molecule type" value="Genomic_DNA"/>
</dbReference>
<dbReference type="AlphaFoldDB" id="A0AA36MYF5"/>
<evidence type="ECO:0000256" key="1">
    <source>
        <dbReference type="SAM" id="MobiDB-lite"/>
    </source>
</evidence>
<gene>
    <name evidence="2" type="ORF">EVOR1521_LOCUS10418</name>
</gene>
<accession>A0AA36MYF5</accession>
<dbReference type="Proteomes" id="UP001178507">
    <property type="component" value="Unassembled WGS sequence"/>
</dbReference>
<feature type="compositionally biased region" description="Basic residues" evidence="1">
    <location>
        <begin position="93"/>
        <end position="111"/>
    </location>
</feature>